<dbReference type="InterPro" id="IPR019060">
    <property type="entry name" value="DUF2382"/>
</dbReference>
<dbReference type="Proteomes" id="UP000325273">
    <property type="component" value="Unassembled WGS sequence"/>
</dbReference>
<feature type="domain" description="DUF2382" evidence="2">
    <location>
        <begin position="24"/>
        <end position="131"/>
    </location>
</feature>
<feature type="region of interest" description="Disordered" evidence="1">
    <location>
        <begin position="125"/>
        <end position="158"/>
    </location>
</feature>
<dbReference type="Pfam" id="PF09557">
    <property type="entry name" value="DUF2382"/>
    <property type="match status" value="1"/>
</dbReference>
<keyword evidence="4" id="KW-1185">Reference proteome</keyword>
<sequence>MADHKDASGPGPASPAAAMNVTAIEERLRVDVEQQETATVRVRTIVHKDLKEIPVVVRRRVVTIERVPANRMVDAEFGPFQEGNILVVPVFEYVPVTEMKLMLKEEIRIGLQEIEEASVHEAEVQRQEVVVERRTGTDGDWSPQPAAPSSEDGEQSAL</sequence>
<dbReference type="EMBL" id="VTUZ01000068">
    <property type="protein sequence ID" value="KAA0997946.1"/>
    <property type="molecule type" value="Genomic_DNA"/>
</dbReference>
<reference evidence="3 4" key="1">
    <citation type="submission" date="2019-08" db="EMBL/GenBank/DDBJ databases">
        <title>Paraburkholderia sp. DCY113.</title>
        <authorList>
            <person name="Kang J."/>
        </authorList>
    </citation>
    <scope>NUCLEOTIDE SEQUENCE [LARGE SCALE GENOMIC DNA]</scope>
    <source>
        <strain evidence="3 4">DCY113</strain>
    </source>
</reference>
<evidence type="ECO:0000259" key="2">
    <source>
        <dbReference type="Pfam" id="PF09557"/>
    </source>
</evidence>
<dbReference type="AlphaFoldDB" id="A0A5B0G3H6"/>
<evidence type="ECO:0000256" key="1">
    <source>
        <dbReference type="SAM" id="MobiDB-lite"/>
    </source>
</evidence>
<gene>
    <name evidence="3" type="ORF">FVF58_46695</name>
</gene>
<protein>
    <submittedName>
        <fullName evidence="3">DUF2382 domain-containing protein</fullName>
    </submittedName>
</protein>
<feature type="compositionally biased region" description="Basic and acidic residues" evidence="1">
    <location>
        <begin position="125"/>
        <end position="137"/>
    </location>
</feature>
<proteinExistence type="predicted"/>
<accession>A0A5B0G3H6</accession>
<organism evidence="3 4">
    <name type="scientific">Paraburkholderia panacisoli</name>
    <dbReference type="NCBI Taxonomy" id="2603818"/>
    <lineage>
        <taxon>Bacteria</taxon>
        <taxon>Pseudomonadati</taxon>
        <taxon>Pseudomonadota</taxon>
        <taxon>Betaproteobacteria</taxon>
        <taxon>Burkholderiales</taxon>
        <taxon>Burkholderiaceae</taxon>
        <taxon>Paraburkholderia</taxon>
    </lineage>
</organism>
<evidence type="ECO:0000313" key="4">
    <source>
        <dbReference type="Proteomes" id="UP000325273"/>
    </source>
</evidence>
<comment type="caution">
    <text evidence="3">The sequence shown here is derived from an EMBL/GenBank/DDBJ whole genome shotgun (WGS) entry which is preliminary data.</text>
</comment>
<name>A0A5B0G3H6_9BURK</name>
<dbReference type="RefSeq" id="WP_149676321.1">
    <property type="nucleotide sequence ID" value="NZ_VTUZ01000068.1"/>
</dbReference>
<evidence type="ECO:0000313" key="3">
    <source>
        <dbReference type="EMBL" id="KAA0997946.1"/>
    </source>
</evidence>